<feature type="region of interest" description="Disordered" evidence="2">
    <location>
        <begin position="686"/>
        <end position="719"/>
    </location>
</feature>
<keyword evidence="3" id="KW-0812">Transmembrane</keyword>
<feature type="transmembrane region" description="Helical" evidence="3">
    <location>
        <begin position="1130"/>
        <end position="1151"/>
    </location>
</feature>
<gene>
    <name evidence="6" type="ORF">BRAFLDRAFT_82379</name>
</gene>
<feature type="transmembrane region" description="Helical" evidence="3">
    <location>
        <begin position="1177"/>
        <end position="1200"/>
    </location>
</feature>
<feature type="transmembrane region" description="Helical" evidence="3">
    <location>
        <begin position="1212"/>
        <end position="1234"/>
    </location>
</feature>
<evidence type="ECO:0000256" key="4">
    <source>
        <dbReference type="SAM" id="SignalP"/>
    </source>
</evidence>
<dbReference type="PANTHER" id="PTHR45902:SF1">
    <property type="entry name" value="LATROPHILIN RECEPTOR-LIKE PROTEIN A"/>
    <property type="match status" value="1"/>
</dbReference>
<feature type="transmembrane region" description="Helical" evidence="3">
    <location>
        <begin position="1094"/>
        <end position="1118"/>
    </location>
</feature>
<feature type="domain" description="SMB" evidence="5">
    <location>
        <begin position="725"/>
        <end position="768"/>
    </location>
</feature>
<feature type="compositionally biased region" description="Basic and acidic residues" evidence="2">
    <location>
        <begin position="279"/>
        <end position="296"/>
    </location>
</feature>
<dbReference type="InterPro" id="IPR001212">
    <property type="entry name" value="Somatomedin_B_dom"/>
</dbReference>
<dbReference type="PROSITE" id="PS00524">
    <property type="entry name" value="SMB_1"/>
    <property type="match status" value="1"/>
</dbReference>
<feature type="compositionally biased region" description="Low complexity" evidence="2">
    <location>
        <begin position="313"/>
        <end position="324"/>
    </location>
</feature>
<feature type="compositionally biased region" description="Low complexity" evidence="2">
    <location>
        <begin position="261"/>
        <end position="273"/>
    </location>
</feature>
<evidence type="ECO:0000259" key="5">
    <source>
        <dbReference type="PROSITE" id="PS50958"/>
    </source>
</evidence>
<protein>
    <recommendedName>
        <fullName evidence="5">SMB domain-containing protein</fullName>
    </recommendedName>
</protein>
<name>C3YAK2_BRAFL</name>
<dbReference type="InParanoid" id="C3YAK2"/>
<evidence type="ECO:0000256" key="2">
    <source>
        <dbReference type="SAM" id="MobiDB-lite"/>
    </source>
</evidence>
<sequence>MRSPTLHGHVVALLVLLLVSTGSPNEFAGNSSTPRPPGTPTTSAETVPIVVTSGEGHTTNTTELHLDHTERPLFTTQPVAVVQNGNTTLSPASPTVNRQSTPLPDAEIIGTSQPTEAPTSALTTSFSGNADNTEDEPSMSPGDETFGGSFGWGPLLPPQEPTEPPTLIENPTTAVSNGGDKSGEQATEWESPGNETFGGDFGWGLPLPSQEPTEEPVPTETTRVSNDGDKTGEQATDWESPGDETFGGEFGWGPLLPPQEPTEATTLTETLVTSVSNGDGDKTGEQVTEWESKGEETLGGGFGWGPLLPPQEPTEAPTEASTPSVHKDGDKTNDDKTREQITELESIGDQPFGGGQVTEWEPQAEETSDVEKIIGGGFGWGPLLPPQEPTEAPAKTPTTSVSTGGENIEEELPVWKSPEEEPFGGGFGWGPFLPPEEPTEAATPSVSKDGDKTGEQPSERESPGEEAFGGGFGWGPFLPPQQPTEETIHTETTSVSKEGEKNAEELPQWGPPKDDSSAVDDSFGGGFGWGPFLPPEEPTEAPAEAPAAAAAPSFGVWGPRTRGGGFGWDPTVLPQEPTEAPVEAAAPSFGAWGPQPAAAMDGGLGWGPLIPPAEPTEPTPYRDFLNLAYGQKYPAVAPCMEMALCESMLRENERINMMQARCHCDVQCRDFRDCCVDIDDVQLPNTTGSTSPAAGSTSPAAGSTSPAAGSTSQAAGSSNPAAVIHPDSCRWRCGRTSLFSRVTCGCDVSCESNGTCCDDFRDVCVTGSSRSIRQDDHEPLQCVHAPNATDHYWMVASCPQGYPASKVRTLCEAPDGSTGDLLLEAPVVENGTGVPFRNMFCGICNGAQHMVTWETRVLCSPGLDETRVHTNLSGVLGAGLCTRQGFSPSSSLPARRCFPPIEPTPSLRSSSMCDETECQRLTALVYHKHTGHAFRNGYCLGCVHDIDSKALADDALSCESPTDANAEEGFSFASRSSEMSAIILDGKAVGISVGECENDSLYDPYENSCRDLGISFDFQTNSKGIADDLQNYSYIALNTLSLLSLLVFFCFSVKERKRLKPMIMAKISLLVALLLVQGSQILGDVSSSPVLCKVAAVGKLLFSMVALLTVALTMRYYTLSGNANMSKGRVAVHVATSWALAVLAVTVLLVVDLWDDLVSFVMEYDLSTCWLSNSDQAILLLGIPTAPFTLVSCCLLVYGFVAHRRTETSMQFVYFAEGALLIALTTGMLAVGVLTVTHGSAQMDTAFRFCLACMPGVLALVFLVSNASKTRRKQDAAPTHDAIQEPAVAECDQEVENEVAPDDEKAL</sequence>
<reference evidence="6" key="1">
    <citation type="journal article" date="2008" name="Nature">
        <title>The amphioxus genome and the evolution of the chordate karyotype.</title>
        <authorList>
            <consortium name="US DOE Joint Genome Institute (JGI-PGF)"/>
            <person name="Putnam N.H."/>
            <person name="Butts T."/>
            <person name="Ferrier D.E.K."/>
            <person name="Furlong R.F."/>
            <person name="Hellsten U."/>
            <person name="Kawashima T."/>
            <person name="Robinson-Rechavi M."/>
            <person name="Shoguchi E."/>
            <person name="Terry A."/>
            <person name="Yu J.-K."/>
            <person name="Benito-Gutierrez E.L."/>
            <person name="Dubchak I."/>
            <person name="Garcia-Fernandez J."/>
            <person name="Gibson-Brown J.J."/>
            <person name="Grigoriev I.V."/>
            <person name="Horton A.C."/>
            <person name="de Jong P.J."/>
            <person name="Jurka J."/>
            <person name="Kapitonov V.V."/>
            <person name="Kohara Y."/>
            <person name="Kuroki Y."/>
            <person name="Lindquist E."/>
            <person name="Lucas S."/>
            <person name="Osoegawa K."/>
            <person name="Pennacchio L.A."/>
            <person name="Salamov A.A."/>
            <person name="Satou Y."/>
            <person name="Sauka-Spengler T."/>
            <person name="Schmutz J."/>
            <person name="Shin-I T."/>
            <person name="Toyoda A."/>
            <person name="Bronner-Fraser M."/>
            <person name="Fujiyama A."/>
            <person name="Holland L.Z."/>
            <person name="Holland P.W.H."/>
            <person name="Satoh N."/>
            <person name="Rokhsar D.S."/>
        </authorList>
    </citation>
    <scope>NUCLEOTIDE SEQUENCE [LARGE SCALE GENOMIC DNA]</scope>
    <source>
        <strain evidence="6">S238N-H82</strain>
        <tissue evidence="6">Testes</tissue>
    </source>
</reference>
<dbReference type="PROSITE" id="PS50958">
    <property type="entry name" value="SMB_2"/>
    <property type="match status" value="1"/>
</dbReference>
<accession>C3YAK2</accession>
<feature type="compositionally biased region" description="Low complexity" evidence="2">
    <location>
        <begin position="389"/>
        <end position="399"/>
    </location>
</feature>
<keyword evidence="3" id="KW-1133">Transmembrane helix</keyword>
<feature type="compositionally biased region" description="Basic and acidic residues" evidence="2">
    <location>
        <begin position="448"/>
        <end position="463"/>
    </location>
</feature>
<dbReference type="InterPro" id="IPR053231">
    <property type="entry name" value="GPCR_LN-TM7"/>
</dbReference>
<feature type="compositionally biased region" description="Basic and acidic residues" evidence="2">
    <location>
        <begin position="325"/>
        <end position="341"/>
    </location>
</feature>
<feature type="chain" id="PRO_5002933557" description="SMB domain-containing protein" evidence="4">
    <location>
        <begin position="25"/>
        <end position="1307"/>
    </location>
</feature>
<keyword evidence="4" id="KW-0732">Signal</keyword>
<dbReference type="Gene3D" id="4.10.410.20">
    <property type="match status" value="1"/>
</dbReference>
<feature type="region of interest" description="Disordered" evidence="2">
    <location>
        <begin position="110"/>
        <end position="570"/>
    </location>
</feature>
<feature type="transmembrane region" description="Helical" evidence="3">
    <location>
        <begin position="1246"/>
        <end position="1264"/>
    </location>
</feature>
<dbReference type="Pfam" id="PF01033">
    <property type="entry name" value="Somatomedin_B"/>
    <property type="match status" value="1"/>
</dbReference>
<keyword evidence="1" id="KW-1015">Disulfide bond</keyword>
<dbReference type="EMBL" id="GG666494">
    <property type="protein sequence ID" value="EEN62750.1"/>
    <property type="molecule type" value="Genomic_DNA"/>
</dbReference>
<feature type="compositionally biased region" description="Pro residues" evidence="2">
    <location>
        <begin position="155"/>
        <end position="164"/>
    </location>
</feature>
<proteinExistence type="predicted"/>
<evidence type="ECO:0000256" key="1">
    <source>
        <dbReference type="ARBA" id="ARBA00023157"/>
    </source>
</evidence>
<organism>
    <name type="scientific">Branchiostoma floridae</name>
    <name type="common">Florida lancelet</name>
    <name type="synonym">Amphioxus</name>
    <dbReference type="NCBI Taxonomy" id="7739"/>
    <lineage>
        <taxon>Eukaryota</taxon>
        <taxon>Metazoa</taxon>
        <taxon>Chordata</taxon>
        <taxon>Cephalochordata</taxon>
        <taxon>Leptocardii</taxon>
        <taxon>Amphioxiformes</taxon>
        <taxon>Branchiostomatidae</taxon>
        <taxon>Branchiostoma</taxon>
    </lineage>
</organism>
<feature type="compositionally biased region" description="Low complexity" evidence="2">
    <location>
        <begin position="686"/>
        <end position="718"/>
    </location>
</feature>
<dbReference type="Gene3D" id="1.20.1070.10">
    <property type="entry name" value="Rhodopsin 7-helix transmembrane proteins"/>
    <property type="match status" value="1"/>
</dbReference>
<dbReference type="PANTHER" id="PTHR45902">
    <property type="entry name" value="LATROPHILIN RECEPTOR-LIKE PROTEIN A"/>
    <property type="match status" value="1"/>
</dbReference>
<feature type="compositionally biased region" description="Polar residues" evidence="2">
    <location>
        <begin position="110"/>
        <end position="131"/>
    </location>
</feature>
<dbReference type="SUPFAM" id="SSF90188">
    <property type="entry name" value="Somatomedin B domain"/>
    <property type="match status" value="1"/>
</dbReference>
<evidence type="ECO:0000313" key="6">
    <source>
        <dbReference type="EMBL" id="EEN62750.1"/>
    </source>
</evidence>
<dbReference type="InterPro" id="IPR036024">
    <property type="entry name" value="Somatomedin_B-like_dom_sf"/>
</dbReference>
<feature type="signal peptide" evidence="4">
    <location>
        <begin position="1"/>
        <end position="24"/>
    </location>
</feature>
<feature type="compositionally biased region" description="Low complexity" evidence="2">
    <location>
        <begin position="540"/>
        <end position="552"/>
    </location>
</feature>
<dbReference type="SMART" id="SM00201">
    <property type="entry name" value="SO"/>
    <property type="match status" value="2"/>
</dbReference>
<feature type="transmembrane region" description="Helical" evidence="3">
    <location>
        <begin position="1032"/>
        <end position="1051"/>
    </location>
</feature>
<feature type="transmembrane region" description="Helical" evidence="3">
    <location>
        <begin position="1063"/>
        <end position="1082"/>
    </location>
</feature>
<evidence type="ECO:0000256" key="3">
    <source>
        <dbReference type="SAM" id="Phobius"/>
    </source>
</evidence>
<keyword evidence="3" id="KW-0472">Membrane</keyword>